<dbReference type="EMBL" id="MT141533">
    <property type="protein sequence ID" value="QJA65164.1"/>
    <property type="molecule type" value="Genomic_DNA"/>
</dbReference>
<proteinExistence type="predicted"/>
<dbReference type="EMBL" id="MT142525">
    <property type="protein sequence ID" value="QJA84189.1"/>
    <property type="molecule type" value="Genomic_DNA"/>
</dbReference>
<sequence length="102" mass="11826">MNDPNRGVSQELLTLYKRESYERFRLQLFEAIEILLTDFEMTWDDLADKLQQLTCVGTSGITLKQKIGWSESLTDEFLNDVAAVFSMELHLIFRPRLPGTLL</sequence>
<evidence type="ECO:0000313" key="2">
    <source>
        <dbReference type="EMBL" id="QJA84189.1"/>
    </source>
</evidence>
<name>A0A6M3KQ56_9ZZZZ</name>
<accession>A0A6M3KQ56</accession>
<gene>
    <name evidence="2" type="ORF">MM415A00216_0033</name>
    <name evidence="1" type="ORF">MM415B00427_0018</name>
</gene>
<organism evidence="2">
    <name type="scientific">viral metagenome</name>
    <dbReference type="NCBI Taxonomy" id="1070528"/>
    <lineage>
        <taxon>unclassified sequences</taxon>
        <taxon>metagenomes</taxon>
        <taxon>organismal metagenomes</taxon>
    </lineage>
</organism>
<evidence type="ECO:0000313" key="1">
    <source>
        <dbReference type="EMBL" id="QJA65164.1"/>
    </source>
</evidence>
<protein>
    <submittedName>
        <fullName evidence="2">Uncharacterized protein</fullName>
    </submittedName>
</protein>
<dbReference type="AlphaFoldDB" id="A0A6M3KQ56"/>
<reference evidence="2" key="1">
    <citation type="submission" date="2020-03" db="EMBL/GenBank/DDBJ databases">
        <title>The deep terrestrial virosphere.</title>
        <authorList>
            <person name="Holmfeldt K."/>
            <person name="Nilsson E."/>
            <person name="Simone D."/>
            <person name="Lopez-Fernandez M."/>
            <person name="Wu X."/>
            <person name="de Brujin I."/>
            <person name="Lundin D."/>
            <person name="Andersson A."/>
            <person name="Bertilsson S."/>
            <person name="Dopson M."/>
        </authorList>
    </citation>
    <scope>NUCLEOTIDE SEQUENCE</scope>
    <source>
        <strain evidence="2">MM415A00216</strain>
        <strain evidence="1">MM415B00427</strain>
    </source>
</reference>